<dbReference type="AlphaFoldDB" id="A0A096BEW9"/>
<keyword evidence="1" id="KW-0805">Transcription regulation</keyword>
<dbReference type="STRING" id="1156417.Y919_12225"/>
<dbReference type="Gene3D" id="1.20.140.160">
    <property type="match status" value="1"/>
</dbReference>
<dbReference type="Pfam" id="PF04542">
    <property type="entry name" value="Sigma70_r2"/>
    <property type="match status" value="1"/>
</dbReference>
<evidence type="ECO:0000313" key="7">
    <source>
        <dbReference type="EMBL" id="KGG79412.1"/>
    </source>
</evidence>
<keyword evidence="2" id="KW-0731">Sigma factor</keyword>
<sequence length="190" mass="22510">MYSEINKLIDAAKNGDMTAKEKLLFKLKPVVLSSIRRYFNRRDLYEDLIQEGYEIILRALRDYDEDKGVHFLGYVKMMLKFHYLNNSRKNREYISLNQTINSKDDSLELIDCIADENLLQDEIVIKNEEVLDLMNALDELTERQREIVFMYYIQNISLKEISKRLDISYRTAVNIKTSAIKKLRKSIVNL</sequence>
<name>A0A096BEW9_9FIRM</name>
<dbReference type="PRINTS" id="PR00046">
    <property type="entry name" value="SIGMA70FCT"/>
</dbReference>
<evidence type="ECO:0000256" key="3">
    <source>
        <dbReference type="ARBA" id="ARBA00023125"/>
    </source>
</evidence>
<dbReference type="RefSeq" id="WP_035165258.1">
    <property type="nucleotide sequence ID" value="NZ_AZTB01000129.1"/>
</dbReference>
<dbReference type="Gene3D" id="1.20.120.1810">
    <property type="match status" value="1"/>
</dbReference>
<dbReference type="CDD" id="cd06171">
    <property type="entry name" value="Sigma70_r4"/>
    <property type="match status" value="1"/>
</dbReference>
<dbReference type="NCBIfam" id="TIGR02937">
    <property type="entry name" value="sigma70-ECF"/>
    <property type="match status" value="1"/>
</dbReference>
<organism evidence="7 8">
    <name type="scientific">Caloranaerobacter azorensis H53214</name>
    <dbReference type="NCBI Taxonomy" id="1156417"/>
    <lineage>
        <taxon>Bacteria</taxon>
        <taxon>Bacillati</taxon>
        <taxon>Bacillota</taxon>
        <taxon>Tissierellia</taxon>
        <taxon>Tissierellales</taxon>
        <taxon>Thermohalobacteraceae</taxon>
        <taxon>Caloranaerobacter</taxon>
    </lineage>
</organism>
<reference evidence="7 8" key="1">
    <citation type="submission" date="2013-12" db="EMBL/GenBank/DDBJ databases">
        <title>Draft genome sequence of Caloranaerobacter sp. H53214.</title>
        <authorList>
            <person name="Jiang L.J."/>
            <person name="Shao Z.Z."/>
            <person name="Long M.N."/>
        </authorList>
    </citation>
    <scope>NUCLEOTIDE SEQUENCE [LARGE SCALE GENOMIC DNA]</scope>
    <source>
        <strain evidence="7 8">H53214</strain>
    </source>
</reference>
<protein>
    <submittedName>
        <fullName evidence="7">Uncharacterized protein</fullName>
    </submittedName>
</protein>
<evidence type="ECO:0000256" key="2">
    <source>
        <dbReference type="ARBA" id="ARBA00023082"/>
    </source>
</evidence>
<dbReference type="SUPFAM" id="SSF88946">
    <property type="entry name" value="Sigma2 domain of RNA polymerase sigma factors"/>
    <property type="match status" value="1"/>
</dbReference>
<comment type="caution">
    <text evidence="7">The sequence shown here is derived from an EMBL/GenBank/DDBJ whole genome shotgun (WGS) entry which is preliminary data.</text>
</comment>
<dbReference type="InterPro" id="IPR007630">
    <property type="entry name" value="RNA_pol_sigma70_r4"/>
</dbReference>
<dbReference type="InterPro" id="IPR013324">
    <property type="entry name" value="RNA_pol_sigma_r3/r4-like"/>
</dbReference>
<proteinExistence type="predicted"/>
<dbReference type="InterPro" id="IPR007627">
    <property type="entry name" value="RNA_pol_sigma70_r2"/>
</dbReference>
<evidence type="ECO:0000259" key="5">
    <source>
        <dbReference type="Pfam" id="PF04542"/>
    </source>
</evidence>
<evidence type="ECO:0000256" key="4">
    <source>
        <dbReference type="ARBA" id="ARBA00023163"/>
    </source>
</evidence>
<feature type="domain" description="RNA polymerase sigma-70 region 2" evidence="5">
    <location>
        <begin position="27"/>
        <end position="91"/>
    </location>
</feature>
<dbReference type="Proteomes" id="UP000029622">
    <property type="component" value="Unassembled WGS sequence"/>
</dbReference>
<dbReference type="GO" id="GO:0006352">
    <property type="term" value="P:DNA-templated transcription initiation"/>
    <property type="evidence" value="ECO:0007669"/>
    <property type="project" value="InterPro"/>
</dbReference>
<accession>A0A096BEW9</accession>
<keyword evidence="3" id="KW-0238">DNA-binding</keyword>
<dbReference type="Pfam" id="PF04545">
    <property type="entry name" value="Sigma70_r4"/>
    <property type="match status" value="1"/>
</dbReference>
<dbReference type="PANTHER" id="PTHR30385">
    <property type="entry name" value="SIGMA FACTOR F FLAGELLAR"/>
    <property type="match status" value="1"/>
</dbReference>
<dbReference type="InterPro" id="IPR013325">
    <property type="entry name" value="RNA_pol_sigma_r2"/>
</dbReference>
<evidence type="ECO:0000259" key="6">
    <source>
        <dbReference type="Pfam" id="PF04545"/>
    </source>
</evidence>
<dbReference type="EMBL" id="AZTB01000129">
    <property type="protein sequence ID" value="KGG79412.1"/>
    <property type="molecule type" value="Genomic_DNA"/>
</dbReference>
<dbReference type="GO" id="GO:0003677">
    <property type="term" value="F:DNA binding"/>
    <property type="evidence" value="ECO:0007669"/>
    <property type="project" value="UniProtKB-KW"/>
</dbReference>
<dbReference type="SUPFAM" id="SSF88659">
    <property type="entry name" value="Sigma3 and sigma4 domains of RNA polymerase sigma factors"/>
    <property type="match status" value="1"/>
</dbReference>
<evidence type="ECO:0000313" key="8">
    <source>
        <dbReference type="Proteomes" id="UP000029622"/>
    </source>
</evidence>
<feature type="domain" description="RNA polymerase sigma-70 region 4" evidence="6">
    <location>
        <begin position="136"/>
        <end position="185"/>
    </location>
</feature>
<evidence type="ECO:0000256" key="1">
    <source>
        <dbReference type="ARBA" id="ARBA00023015"/>
    </source>
</evidence>
<dbReference type="InterPro" id="IPR014284">
    <property type="entry name" value="RNA_pol_sigma-70_dom"/>
</dbReference>
<dbReference type="GO" id="GO:0016987">
    <property type="term" value="F:sigma factor activity"/>
    <property type="evidence" value="ECO:0007669"/>
    <property type="project" value="UniProtKB-KW"/>
</dbReference>
<gene>
    <name evidence="7" type="ORF">Y919_12225</name>
</gene>
<keyword evidence="4" id="KW-0804">Transcription</keyword>
<dbReference type="InterPro" id="IPR000943">
    <property type="entry name" value="RNA_pol_sigma70"/>
</dbReference>